<proteinExistence type="predicted"/>
<accession>A0A7T2GJI7</accession>
<dbReference type="Proteomes" id="UP000594873">
    <property type="component" value="Chromosome"/>
</dbReference>
<dbReference type="Pfam" id="PF19447">
    <property type="entry name" value="DUF5985"/>
    <property type="match status" value="1"/>
</dbReference>
<keyword evidence="1" id="KW-0472">Membrane</keyword>
<protein>
    <submittedName>
        <fullName evidence="2">Uncharacterized protein</fullName>
    </submittedName>
</protein>
<dbReference type="InterPro" id="IPR046027">
    <property type="entry name" value="DUF5985"/>
</dbReference>
<dbReference type="AlphaFoldDB" id="A0A7T2GJI7"/>
<evidence type="ECO:0000313" key="2">
    <source>
        <dbReference type="EMBL" id="QPQ55048.1"/>
    </source>
</evidence>
<dbReference type="EMBL" id="CP065592">
    <property type="protein sequence ID" value="QPQ55048.1"/>
    <property type="molecule type" value="Genomic_DNA"/>
</dbReference>
<evidence type="ECO:0000256" key="1">
    <source>
        <dbReference type="SAM" id="Phobius"/>
    </source>
</evidence>
<feature type="transmembrane region" description="Helical" evidence="1">
    <location>
        <begin position="63"/>
        <end position="81"/>
    </location>
</feature>
<dbReference type="RefSeq" id="WP_200971724.1">
    <property type="nucleotide sequence ID" value="NZ_CP065592.1"/>
</dbReference>
<feature type="transmembrane region" description="Helical" evidence="1">
    <location>
        <begin position="33"/>
        <end position="51"/>
    </location>
</feature>
<keyword evidence="1" id="KW-0812">Transmembrane</keyword>
<gene>
    <name evidence="2" type="ORF">IC614_12235</name>
</gene>
<keyword evidence="3" id="KW-1185">Reference proteome</keyword>
<feature type="transmembrane region" description="Helical" evidence="1">
    <location>
        <begin position="6"/>
        <end position="26"/>
    </location>
</feature>
<dbReference type="KEGG" id="sflv:IC614_12235"/>
<name>A0A7T2GJI7_9SPHN</name>
<sequence>MPAFEFLSGMITMGFLAAALFFLRFWRKTRDPLFIAFAAALCLLGLTQALLALTRFPVEERSVFYLLRLAAFIVITMAIVLKNRKTSA</sequence>
<evidence type="ECO:0000313" key="3">
    <source>
        <dbReference type="Proteomes" id="UP000594873"/>
    </source>
</evidence>
<keyword evidence="1" id="KW-1133">Transmembrane helix</keyword>
<organism evidence="2 3">
    <name type="scientific">Allosphingosinicella flava</name>
    <dbReference type="NCBI Taxonomy" id="2771430"/>
    <lineage>
        <taxon>Bacteria</taxon>
        <taxon>Pseudomonadati</taxon>
        <taxon>Pseudomonadota</taxon>
        <taxon>Alphaproteobacteria</taxon>
        <taxon>Sphingomonadales</taxon>
        <taxon>Sphingomonadaceae</taxon>
        <taxon>Allosphingosinicella</taxon>
    </lineage>
</organism>
<reference evidence="2 3" key="1">
    <citation type="submission" date="2020-11" db="EMBL/GenBank/DDBJ databases">
        <title>Genome seq and assembly of Sphingosinicella sp.</title>
        <authorList>
            <person name="Chhetri G."/>
        </authorList>
    </citation>
    <scope>NUCLEOTIDE SEQUENCE [LARGE SCALE GENOMIC DNA]</scope>
    <source>
        <strain evidence="2 3">UDD2</strain>
    </source>
</reference>